<protein>
    <recommendedName>
        <fullName evidence="2">Inosine/uridine-preferring nucleoside hydrolase domain-containing protein</fullName>
    </recommendedName>
</protein>
<dbReference type="InterPro" id="IPR036452">
    <property type="entry name" value="Ribo_hydro-like"/>
</dbReference>
<dbReference type="Proteomes" id="UP000230790">
    <property type="component" value="Unassembled WGS sequence"/>
</dbReference>
<evidence type="ECO:0000313" key="4">
    <source>
        <dbReference type="Proteomes" id="UP000230790"/>
    </source>
</evidence>
<evidence type="ECO:0000259" key="2">
    <source>
        <dbReference type="Pfam" id="PF01156"/>
    </source>
</evidence>
<dbReference type="AlphaFoldDB" id="A0A2M8QDM0"/>
<evidence type="ECO:0000256" key="1">
    <source>
        <dbReference type="SAM" id="MobiDB-lite"/>
    </source>
</evidence>
<dbReference type="InterPro" id="IPR001910">
    <property type="entry name" value="Inosine/uridine_hydrolase_dom"/>
</dbReference>
<dbReference type="SUPFAM" id="SSF53590">
    <property type="entry name" value="Nucleoside hydrolase"/>
    <property type="match status" value="1"/>
</dbReference>
<comment type="caution">
    <text evidence="3">The sequence shown here is derived from an EMBL/GenBank/DDBJ whole genome shotgun (WGS) entry which is preliminary data.</text>
</comment>
<gene>
    <name evidence="3" type="ORF">CUN48_06245</name>
</gene>
<organism evidence="3 4">
    <name type="scientific">Candidatus Thermofonsia Clade 3 bacterium</name>
    <dbReference type="NCBI Taxonomy" id="2364212"/>
    <lineage>
        <taxon>Bacteria</taxon>
        <taxon>Bacillati</taxon>
        <taxon>Chloroflexota</taxon>
        <taxon>Candidatus Thermofontia</taxon>
        <taxon>Candidatus Thermofonsia Clade 3</taxon>
    </lineage>
</organism>
<dbReference type="InterPro" id="IPR052775">
    <property type="entry name" value="IUN_hydrolase"/>
</dbReference>
<dbReference type="PANTHER" id="PTHR46190">
    <property type="entry name" value="SI:CH211-201H21.5-RELATED"/>
    <property type="match status" value="1"/>
</dbReference>
<feature type="domain" description="Inosine/uridine-preferring nucleoside hydrolase" evidence="2">
    <location>
        <begin position="4"/>
        <end position="297"/>
    </location>
</feature>
<dbReference type="GO" id="GO:0016799">
    <property type="term" value="F:hydrolase activity, hydrolyzing N-glycosyl compounds"/>
    <property type="evidence" value="ECO:0007669"/>
    <property type="project" value="InterPro"/>
</dbReference>
<reference evidence="3 4" key="1">
    <citation type="submission" date="2017-11" db="EMBL/GenBank/DDBJ databases">
        <title>Evolution of Phototrophy in the Chloroflexi Phylum Driven by Horizontal Gene Transfer.</title>
        <authorList>
            <person name="Ward L.M."/>
            <person name="Hemp J."/>
            <person name="Shih P.M."/>
            <person name="Mcglynn S.E."/>
            <person name="Fischer W."/>
        </authorList>
    </citation>
    <scope>NUCLEOTIDE SEQUENCE [LARGE SCALE GENOMIC DNA]</scope>
    <source>
        <strain evidence="3">JP3_7</strain>
    </source>
</reference>
<dbReference type="Pfam" id="PF01156">
    <property type="entry name" value="IU_nuc_hydro"/>
    <property type="match status" value="1"/>
</dbReference>
<dbReference type="EMBL" id="PGTN01000031">
    <property type="protein sequence ID" value="PJF47890.1"/>
    <property type="molecule type" value="Genomic_DNA"/>
</dbReference>
<proteinExistence type="predicted"/>
<sequence length="306" mass="33218">MRWIIDTDAGIDDAIGLGLPFAPGLAPTHILLAVTTVSGNVHVAQVNVNVGAVLDVLEAPTPIYSGCDRPMIEPRVHAEDFHGPDGLGGAGLSKTTRRPEREHAALAISRLARQHRGALGLIALGPLTNVALACNLDPELPHHIARLIVMGGAWQARGNQTSAAEFNFAVDPESAHVVFERFSNVIMVPWEVSLDQMMPFELFERIRAGATPRARFFAAMTRIVYDWRDQFGFTGVPLPDPLAVAVALDEGVIARAVQARVKVDIGHSVGRALSSLDYRHPQPNAQVVVQVHADVAWQMIERAWTQ</sequence>
<dbReference type="Gene3D" id="3.90.245.10">
    <property type="entry name" value="Ribonucleoside hydrolase-like"/>
    <property type="match status" value="1"/>
</dbReference>
<accession>A0A2M8QDM0</accession>
<evidence type="ECO:0000313" key="3">
    <source>
        <dbReference type="EMBL" id="PJF47890.1"/>
    </source>
</evidence>
<name>A0A2M8QDM0_9CHLR</name>
<dbReference type="PANTHER" id="PTHR46190:SF1">
    <property type="entry name" value="SI:CH211-201H21.5"/>
    <property type="match status" value="1"/>
</dbReference>
<feature type="region of interest" description="Disordered" evidence="1">
    <location>
        <begin position="78"/>
        <end position="99"/>
    </location>
</feature>